<evidence type="ECO:0000256" key="1">
    <source>
        <dbReference type="ARBA" id="ARBA00022679"/>
    </source>
</evidence>
<reference evidence="3 4" key="1">
    <citation type="journal article" date="2015" name="Genome Announc.">
        <title>Expanding the biotechnology potential of lactobacilli through comparative genomics of 213 strains and associated genera.</title>
        <authorList>
            <person name="Sun Z."/>
            <person name="Harris H.M."/>
            <person name="McCann A."/>
            <person name="Guo C."/>
            <person name="Argimon S."/>
            <person name="Zhang W."/>
            <person name="Yang X."/>
            <person name="Jeffery I.B."/>
            <person name="Cooney J.C."/>
            <person name="Kagawa T.F."/>
            <person name="Liu W."/>
            <person name="Song Y."/>
            <person name="Salvetti E."/>
            <person name="Wrobel A."/>
            <person name="Rasinkangas P."/>
            <person name="Parkhill J."/>
            <person name="Rea M.C."/>
            <person name="O'Sullivan O."/>
            <person name="Ritari J."/>
            <person name="Douillard F.P."/>
            <person name="Paul Ross R."/>
            <person name="Yang R."/>
            <person name="Briner A.E."/>
            <person name="Felis G.E."/>
            <person name="de Vos W.M."/>
            <person name="Barrangou R."/>
            <person name="Klaenhammer T.R."/>
            <person name="Caufield P.W."/>
            <person name="Cui Y."/>
            <person name="Zhang H."/>
            <person name="O'Toole P.W."/>
        </authorList>
    </citation>
    <scope>NUCLEOTIDE SEQUENCE [LARGE SCALE GENOMIC DNA]</scope>
    <source>
        <strain evidence="3 4">DSM 19971</strain>
    </source>
</reference>
<dbReference type="InterPro" id="IPR000182">
    <property type="entry name" value="GNAT_dom"/>
</dbReference>
<feature type="domain" description="N-acetyltransferase" evidence="2">
    <location>
        <begin position="24"/>
        <end position="183"/>
    </location>
</feature>
<dbReference type="Proteomes" id="UP000051155">
    <property type="component" value="Unassembled WGS sequence"/>
</dbReference>
<dbReference type="InterPro" id="IPR050769">
    <property type="entry name" value="NAT_camello-type"/>
</dbReference>
<accession>A0A0R1Q7L6</accession>
<keyword evidence="4" id="KW-1185">Reference proteome</keyword>
<gene>
    <name evidence="3" type="ORF">FD20_GL001593</name>
</gene>
<dbReference type="PATRIC" id="fig|1423812.3.peg.1701"/>
<evidence type="ECO:0000313" key="4">
    <source>
        <dbReference type="Proteomes" id="UP000051155"/>
    </source>
</evidence>
<dbReference type="PANTHER" id="PTHR13947:SF37">
    <property type="entry name" value="LD18367P"/>
    <property type="match status" value="1"/>
</dbReference>
<dbReference type="InterPro" id="IPR016181">
    <property type="entry name" value="Acyl_CoA_acyltransferase"/>
</dbReference>
<comment type="caution">
    <text evidence="3">The sequence shown here is derived from an EMBL/GenBank/DDBJ whole genome shotgun (WGS) entry which is preliminary data.</text>
</comment>
<protein>
    <submittedName>
        <fullName evidence="3">Acetyltransferase</fullName>
    </submittedName>
</protein>
<dbReference type="GO" id="GO:0008080">
    <property type="term" value="F:N-acetyltransferase activity"/>
    <property type="evidence" value="ECO:0007669"/>
    <property type="project" value="InterPro"/>
</dbReference>
<dbReference type="EMBL" id="AZEG01000004">
    <property type="protein sequence ID" value="KRL38394.1"/>
    <property type="molecule type" value="Genomic_DNA"/>
</dbReference>
<dbReference type="STRING" id="1423812.FD20_GL001593"/>
<dbReference type="AlphaFoldDB" id="A0A0R1Q7L6"/>
<dbReference type="PROSITE" id="PS51186">
    <property type="entry name" value="GNAT"/>
    <property type="match status" value="1"/>
</dbReference>
<evidence type="ECO:0000259" key="2">
    <source>
        <dbReference type="PROSITE" id="PS51186"/>
    </source>
</evidence>
<dbReference type="PANTHER" id="PTHR13947">
    <property type="entry name" value="GNAT FAMILY N-ACETYLTRANSFERASE"/>
    <property type="match status" value="1"/>
</dbReference>
<dbReference type="Pfam" id="PF00583">
    <property type="entry name" value="Acetyltransf_1"/>
    <property type="match status" value="1"/>
</dbReference>
<organism evidence="3 4">
    <name type="scientific">Liquorilactobacillus uvarum DSM 19971</name>
    <dbReference type="NCBI Taxonomy" id="1423812"/>
    <lineage>
        <taxon>Bacteria</taxon>
        <taxon>Bacillati</taxon>
        <taxon>Bacillota</taxon>
        <taxon>Bacilli</taxon>
        <taxon>Lactobacillales</taxon>
        <taxon>Lactobacillaceae</taxon>
        <taxon>Liquorilactobacillus</taxon>
    </lineage>
</organism>
<dbReference type="OrthoDB" id="5419426at2"/>
<sequence length="184" mass="21427">MQFGSFQKQVFYLLQHLLRRIEFMRIRKIESKDDQKIKNIIQQTLSEFGDAKPGSAYFDPQLNYLAEYYASQSKNSFYWVIEDEKKNSVLGGGGIGPFTDKIAELQKVYFLPESRGLGLGKKIISLAEEKAKEFGYKKLYIETFANLDRAVRLYQYMGFKQLSKPMAQTEHSACDLWFEKDLLN</sequence>
<proteinExistence type="predicted"/>
<keyword evidence="1 3" id="KW-0808">Transferase</keyword>
<dbReference type="CDD" id="cd04301">
    <property type="entry name" value="NAT_SF"/>
    <property type="match status" value="1"/>
</dbReference>
<dbReference type="Gene3D" id="3.40.630.30">
    <property type="match status" value="1"/>
</dbReference>
<evidence type="ECO:0000313" key="3">
    <source>
        <dbReference type="EMBL" id="KRL38394.1"/>
    </source>
</evidence>
<name>A0A0R1Q7L6_9LACO</name>
<dbReference type="SUPFAM" id="SSF55729">
    <property type="entry name" value="Acyl-CoA N-acyltransferases (Nat)"/>
    <property type="match status" value="1"/>
</dbReference>